<feature type="chain" id="PRO_5045988798" description="Secreted protein" evidence="1">
    <location>
        <begin position="27"/>
        <end position="74"/>
    </location>
</feature>
<name>A0ABR4QI33_9CEST</name>
<keyword evidence="3" id="KW-1185">Reference proteome</keyword>
<dbReference type="Proteomes" id="UP001651158">
    <property type="component" value="Unassembled WGS sequence"/>
</dbReference>
<dbReference type="EMBL" id="JAKROA010000003">
    <property type="protein sequence ID" value="KAL5109227.1"/>
    <property type="molecule type" value="Genomic_DNA"/>
</dbReference>
<comment type="caution">
    <text evidence="2">The sequence shown here is derived from an EMBL/GenBank/DDBJ whole genome shotgun (WGS) entry which is preliminary data.</text>
</comment>
<evidence type="ECO:0000256" key="1">
    <source>
        <dbReference type="SAM" id="SignalP"/>
    </source>
</evidence>
<accession>A0ABR4QI33</accession>
<feature type="signal peptide" evidence="1">
    <location>
        <begin position="1"/>
        <end position="26"/>
    </location>
</feature>
<evidence type="ECO:0000313" key="3">
    <source>
        <dbReference type="Proteomes" id="UP001651158"/>
    </source>
</evidence>
<organism evidence="2 3">
    <name type="scientific">Taenia crassiceps</name>
    <dbReference type="NCBI Taxonomy" id="6207"/>
    <lineage>
        <taxon>Eukaryota</taxon>
        <taxon>Metazoa</taxon>
        <taxon>Spiralia</taxon>
        <taxon>Lophotrochozoa</taxon>
        <taxon>Platyhelminthes</taxon>
        <taxon>Cestoda</taxon>
        <taxon>Eucestoda</taxon>
        <taxon>Cyclophyllidea</taxon>
        <taxon>Taeniidae</taxon>
        <taxon>Taenia</taxon>
    </lineage>
</organism>
<proteinExistence type="predicted"/>
<gene>
    <name evidence="2" type="ORF">TcWFU_007585</name>
</gene>
<reference evidence="2 3" key="1">
    <citation type="journal article" date="2022" name="Front. Cell. Infect. Microbiol.">
        <title>The Genomes of Two Strains of Taenia crassiceps the Animal Model for the Study of Human Cysticercosis.</title>
        <authorList>
            <person name="Bobes R.J."/>
            <person name="Estrada K."/>
            <person name="Rios-Valencia D.G."/>
            <person name="Calderon-Gallegos A."/>
            <person name="de la Torre P."/>
            <person name="Carrero J.C."/>
            <person name="Sanchez-Flores A."/>
            <person name="Laclette J.P."/>
        </authorList>
    </citation>
    <scope>NUCLEOTIDE SEQUENCE [LARGE SCALE GENOMIC DNA]</scope>
    <source>
        <strain evidence="2">WFUcys</strain>
    </source>
</reference>
<evidence type="ECO:0000313" key="2">
    <source>
        <dbReference type="EMBL" id="KAL5109227.1"/>
    </source>
</evidence>
<evidence type="ECO:0008006" key="4">
    <source>
        <dbReference type="Google" id="ProtNLM"/>
    </source>
</evidence>
<keyword evidence="1" id="KW-0732">Signal</keyword>
<sequence>MNFTLSHFFRGSCWTWTLLVPVLVRSDTLGRMPWRILVHIREALDPPERNGLTRTRISWMTIVQSVFNTDFNII</sequence>
<protein>
    <recommendedName>
        <fullName evidence="4">Secreted protein</fullName>
    </recommendedName>
</protein>